<dbReference type="Proteomes" id="UP001620626">
    <property type="component" value="Unassembled WGS sequence"/>
</dbReference>
<dbReference type="EMBL" id="JBICBT010000885">
    <property type="protein sequence ID" value="KAL3095078.1"/>
    <property type="molecule type" value="Genomic_DNA"/>
</dbReference>
<evidence type="ECO:0000313" key="3">
    <source>
        <dbReference type="Proteomes" id="UP001620626"/>
    </source>
</evidence>
<dbReference type="AlphaFoldDB" id="A0ABD2JXF1"/>
<protein>
    <recommendedName>
        <fullName evidence="4">60S ribosomal protein L28</fullName>
    </recommendedName>
</protein>
<gene>
    <name evidence="2" type="ORF">niasHT_022787</name>
</gene>
<keyword evidence="3" id="KW-1185">Reference proteome</keyword>
<name>A0ABD2JXF1_9BILA</name>
<evidence type="ECO:0000313" key="2">
    <source>
        <dbReference type="EMBL" id="KAL3095078.1"/>
    </source>
</evidence>
<proteinExistence type="predicted"/>
<evidence type="ECO:0000256" key="1">
    <source>
        <dbReference type="SAM" id="MobiDB-lite"/>
    </source>
</evidence>
<organism evidence="2 3">
    <name type="scientific">Heterodera trifolii</name>
    <dbReference type="NCBI Taxonomy" id="157864"/>
    <lineage>
        <taxon>Eukaryota</taxon>
        <taxon>Metazoa</taxon>
        <taxon>Ecdysozoa</taxon>
        <taxon>Nematoda</taxon>
        <taxon>Chromadorea</taxon>
        <taxon>Rhabditida</taxon>
        <taxon>Tylenchina</taxon>
        <taxon>Tylenchomorpha</taxon>
        <taxon>Tylenchoidea</taxon>
        <taxon>Heteroderidae</taxon>
        <taxon>Heteroderinae</taxon>
        <taxon>Heterodera</taxon>
    </lineage>
</organism>
<reference evidence="2 3" key="1">
    <citation type="submission" date="2024-10" db="EMBL/GenBank/DDBJ databases">
        <authorList>
            <person name="Kim D."/>
        </authorList>
    </citation>
    <scope>NUCLEOTIDE SEQUENCE [LARGE SCALE GENOMIC DNA]</scope>
    <source>
        <strain evidence="2">BH-2024</strain>
    </source>
</reference>
<feature type="region of interest" description="Disordered" evidence="1">
    <location>
        <begin position="121"/>
        <end position="144"/>
    </location>
</feature>
<sequence>MRARQKGHAPRARICCGPDAQPKRAYCSAVGHNHPLVFQKGAEQQYVLRKRNDFALQPPIKRQEAPASVARPGHNKSLRVVRALSDARALKCAGMSHKRVEVSVSVGAFKRMMRKAEKNMRIKGRRRRQNNSPNESIKVATKNM</sequence>
<comment type="caution">
    <text evidence="2">The sequence shown here is derived from an EMBL/GenBank/DDBJ whole genome shotgun (WGS) entry which is preliminary data.</text>
</comment>
<evidence type="ECO:0008006" key="4">
    <source>
        <dbReference type="Google" id="ProtNLM"/>
    </source>
</evidence>
<accession>A0ABD2JXF1</accession>